<dbReference type="PANTHER" id="PTHR21599:SF0">
    <property type="entry name" value="GLYCERATE KINASE"/>
    <property type="match status" value="1"/>
</dbReference>
<keyword evidence="3 4" id="KW-0418">Kinase</keyword>
<dbReference type="SUPFAM" id="SSF110738">
    <property type="entry name" value="Glycerate kinase I"/>
    <property type="match status" value="1"/>
</dbReference>
<dbReference type="InterPro" id="IPR018193">
    <property type="entry name" value="Glyc_kinase_flavodox-like_fold"/>
</dbReference>
<protein>
    <submittedName>
        <fullName evidence="5">Glycerate kinase</fullName>
    </submittedName>
</protein>
<dbReference type="Gene3D" id="3.90.1510.10">
    <property type="entry name" value="Glycerate kinase, domain 2"/>
    <property type="match status" value="1"/>
</dbReference>
<reference evidence="5 6" key="2">
    <citation type="submission" date="2019-01" db="EMBL/GenBank/DDBJ databases">
        <title>Tautonia sociabilis, a novel thermotolerant planctomycete of Isosphaeraceae family, isolated from a 4000 m deep subterranean habitat.</title>
        <authorList>
            <person name="Kovaleva O.L."/>
            <person name="Elcheninov A.G."/>
            <person name="Van Heerden E."/>
            <person name="Toshchakov S.V."/>
            <person name="Novikov A."/>
            <person name="Bonch-Osmolovskaya E.A."/>
            <person name="Kublanov I.V."/>
        </authorList>
    </citation>
    <scope>NUCLEOTIDE SEQUENCE [LARGE SCALE GENOMIC DNA]</scope>
    <source>
        <strain evidence="5 6">GM2012</strain>
    </source>
</reference>
<dbReference type="InterPro" id="IPR018197">
    <property type="entry name" value="Glycerate_kinase_RE-like"/>
</dbReference>
<evidence type="ECO:0000313" key="6">
    <source>
        <dbReference type="Proteomes" id="UP000280296"/>
    </source>
</evidence>
<dbReference type="GO" id="GO:0031388">
    <property type="term" value="P:organic acid phosphorylation"/>
    <property type="evidence" value="ECO:0007669"/>
    <property type="project" value="UniProtKB-UniRule"/>
</dbReference>
<gene>
    <name evidence="5" type="ORF">TsocGM_12510</name>
</gene>
<dbReference type="Proteomes" id="UP000280296">
    <property type="component" value="Unassembled WGS sequence"/>
</dbReference>
<accession>A0A432MJP3</accession>
<reference evidence="5 6" key="1">
    <citation type="submission" date="2018-12" db="EMBL/GenBank/DDBJ databases">
        <authorList>
            <person name="Toschakov S.V."/>
        </authorList>
    </citation>
    <scope>NUCLEOTIDE SEQUENCE [LARGE SCALE GENOMIC DNA]</scope>
    <source>
        <strain evidence="5 6">GM2012</strain>
    </source>
</reference>
<dbReference type="AlphaFoldDB" id="A0A432MJP3"/>
<dbReference type="InterPro" id="IPR036129">
    <property type="entry name" value="Glycerate_kinase_sf"/>
</dbReference>
<evidence type="ECO:0000313" key="5">
    <source>
        <dbReference type="EMBL" id="RUL87348.1"/>
    </source>
</evidence>
<dbReference type="EMBL" id="RYZH01000022">
    <property type="protein sequence ID" value="RUL87348.1"/>
    <property type="molecule type" value="Genomic_DNA"/>
</dbReference>
<dbReference type="GO" id="GO:0008887">
    <property type="term" value="F:glycerate kinase activity"/>
    <property type="evidence" value="ECO:0007669"/>
    <property type="project" value="UniProtKB-UniRule"/>
</dbReference>
<evidence type="ECO:0000256" key="2">
    <source>
        <dbReference type="ARBA" id="ARBA00022679"/>
    </source>
</evidence>
<keyword evidence="6" id="KW-1185">Reference proteome</keyword>
<comment type="caution">
    <text evidence="5">The sequence shown here is derived from an EMBL/GenBank/DDBJ whole genome shotgun (WGS) entry which is preliminary data.</text>
</comment>
<dbReference type="NCBIfam" id="TIGR00045">
    <property type="entry name" value="glycerate kinase"/>
    <property type="match status" value="1"/>
</dbReference>
<dbReference type="Gene3D" id="3.40.50.10350">
    <property type="entry name" value="Glycerate kinase, domain 1"/>
    <property type="match status" value="1"/>
</dbReference>
<evidence type="ECO:0000256" key="4">
    <source>
        <dbReference type="PIRNR" id="PIRNR006078"/>
    </source>
</evidence>
<sequence length="381" mass="38740">MRILIAPDKFKGSLSAVSAARAIARGARRADPEAEIDEVPMADGGEGTVDALVTATTGTFRTIRATGPLGDPVDARFGISGDGRTAFVEMASASGLVLVPPDRLDPTVATTFGTGELIRAALDSGADRIIVGIGGSATNDGGTGMAAALGYRLLDEEGNDLPPGGGPLERLDRIDPRGRDSRLDRVEIAVACDVTNPLCGPEGASAVYGPQKGADANAIRLLDRNLARLARVIARDLGQDVADLPGAGAAGGLGAGLVAFAGGRLERGVELIARTVGLTDRLRQVDLCVSAEGLLDEQTAHGKTVAGVAQLAREAGCPVIVLAGGIKPGARALLKAGVSAYFSICDRPMSLDEAIADADALLDRAAEQAVRAVLAGRGGQE</sequence>
<proteinExistence type="inferred from homology"/>
<name>A0A432MJP3_9BACT</name>
<dbReference type="RefSeq" id="WP_126725712.1">
    <property type="nucleotide sequence ID" value="NZ_RYZH01000022.1"/>
</dbReference>
<dbReference type="InterPro" id="IPR004381">
    <property type="entry name" value="Glycerate_kinase"/>
</dbReference>
<comment type="similarity">
    <text evidence="1 4">Belongs to the glycerate kinase type-1 family.</text>
</comment>
<dbReference type="PANTHER" id="PTHR21599">
    <property type="entry name" value="GLYCERATE KINASE"/>
    <property type="match status" value="1"/>
</dbReference>
<organism evidence="5 6">
    <name type="scientific">Tautonia sociabilis</name>
    <dbReference type="NCBI Taxonomy" id="2080755"/>
    <lineage>
        <taxon>Bacteria</taxon>
        <taxon>Pseudomonadati</taxon>
        <taxon>Planctomycetota</taxon>
        <taxon>Planctomycetia</taxon>
        <taxon>Isosphaerales</taxon>
        <taxon>Isosphaeraceae</taxon>
        <taxon>Tautonia</taxon>
    </lineage>
</organism>
<dbReference type="Pfam" id="PF02595">
    <property type="entry name" value="Gly_kinase"/>
    <property type="match status" value="1"/>
</dbReference>
<keyword evidence="2 4" id="KW-0808">Transferase</keyword>
<dbReference type="OrthoDB" id="9774290at2"/>
<dbReference type="PIRSF" id="PIRSF006078">
    <property type="entry name" value="GlxK"/>
    <property type="match status" value="1"/>
</dbReference>
<evidence type="ECO:0000256" key="3">
    <source>
        <dbReference type="ARBA" id="ARBA00022777"/>
    </source>
</evidence>
<evidence type="ECO:0000256" key="1">
    <source>
        <dbReference type="ARBA" id="ARBA00006284"/>
    </source>
</evidence>